<accession>A0A839QX07</accession>
<protein>
    <recommendedName>
        <fullName evidence="3">General stress protein 17M-like domain-containing protein</fullName>
    </recommendedName>
</protein>
<gene>
    <name evidence="4" type="ORF">E9229_002768</name>
</gene>
<feature type="transmembrane region" description="Helical" evidence="2">
    <location>
        <begin position="98"/>
        <end position="123"/>
    </location>
</feature>
<feature type="compositionally biased region" description="Low complexity" evidence="1">
    <location>
        <begin position="192"/>
        <end position="203"/>
    </location>
</feature>
<dbReference type="RefSeq" id="WP_183512084.1">
    <property type="nucleotide sequence ID" value="NZ_BAABGK010000039.1"/>
</dbReference>
<feature type="transmembrane region" description="Helical" evidence="2">
    <location>
        <begin position="70"/>
        <end position="92"/>
    </location>
</feature>
<feature type="compositionally biased region" description="Basic and acidic residues" evidence="1">
    <location>
        <begin position="251"/>
        <end position="268"/>
    </location>
</feature>
<proteinExistence type="predicted"/>
<evidence type="ECO:0000313" key="4">
    <source>
        <dbReference type="EMBL" id="MBB2996521.1"/>
    </source>
</evidence>
<keyword evidence="2" id="KW-0472">Membrane</keyword>
<evidence type="ECO:0000313" key="5">
    <source>
        <dbReference type="Proteomes" id="UP000523000"/>
    </source>
</evidence>
<dbReference type="InterPro" id="IPR025889">
    <property type="entry name" value="GSP17M-like_dom"/>
</dbReference>
<reference evidence="4 5" key="1">
    <citation type="submission" date="2020-08" db="EMBL/GenBank/DDBJ databases">
        <title>Sequencing the genomes of 1000 actinobacteria strains.</title>
        <authorList>
            <person name="Klenk H.-P."/>
        </authorList>
    </citation>
    <scope>NUCLEOTIDE SEQUENCE [LARGE SCALE GENOMIC DNA]</scope>
    <source>
        <strain evidence="4 5">DSM 22826</strain>
    </source>
</reference>
<comment type="caution">
    <text evidence="4">The sequence shown here is derived from an EMBL/GenBank/DDBJ whole genome shotgun (WGS) entry which is preliminary data.</text>
</comment>
<sequence length="268" mass="28086">MSTPFGTAPQNPATGLPRGEVLGRYESYLDAQKVVDFLADNDFPVVNVSIIGNDLKSVERVTSKLSYPRVAAAGAMQGASFGIFIGLLLAFFNGGDNWMVQILSAMGLGMAMWMIVGVVGYSFKRGKRDFASSSHVMATCYDVVVDFAHINAARALAGKLPMNQHAADAGITPHVAAGPVQGLGPVQGSGNAAAPAAQAEAPPSGWADLPDGRPQFGVRVDAEHPAPQVAPDAPVAYPAPAQQDEPAPADPDTHDEQHRESQQETEAK</sequence>
<keyword evidence="2" id="KW-0812">Transmembrane</keyword>
<dbReference type="Proteomes" id="UP000523000">
    <property type="component" value="Unassembled WGS sequence"/>
</dbReference>
<keyword evidence="2" id="KW-1133">Transmembrane helix</keyword>
<dbReference type="EMBL" id="JACHVS010000002">
    <property type="protein sequence ID" value="MBB2996521.1"/>
    <property type="molecule type" value="Genomic_DNA"/>
</dbReference>
<evidence type="ECO:0000256" key="2">
    <source>
        <dbReference type="SAM" id="Phobius"/>
    </source>
</evidence>
<name>A0A839QX07_9MICC</name>
<feature type="region of interest" description="Disordered" evidence="1">
    <location>
        <begin position="180"/>
        <end position="268"/>
    </location>
</feature>
<dbReference type="AlphaFoldDB" id="A0A839QX07"/>
<organism evidence="4 5">
    <name type="scientific">Paeniglutamicibacter cryotolerans</name>
    <dbReference type="NCBI Taxonomy" id="670079"/>
    <lineage>
        <taxon>Bacteria</taxon>
        <taxon>Bacillati</taxon>
        <taxon>Actinomycetota</taxon>
        <taxon>Actinomycetes</taxon>
        <taxon>Micrococcales</taxon>
        <taxon>Micrococcaceae</taxon>
        <taxon>Paeniglutamicibacter</taxon>
    </lineage>
</organism>
<feature type="compositionally biased region" description="Low complexity" evidence="1">
    <location>
        <begin position="225"/>
        <end position="246"/>
    </location>
</feature>
<evidence type="ECO:0000256" key="1">
    <source>
        <dbReference type="SAM" id="MobiDB-lite"/>
    </source>
</evidence>
<keyword evidence="5" id="KW-1185">Reference proteome</keyword>
<feature type="domain" description="General stress protein 17M-like" evidence="3">
    <location>
        <begin position="21"/>
        <end position="109"/>
    </location>
</feature>
<dbReference type="Pfam" id="PF11181">
    <property type="entry name" value="YflT"/>
    <property type="match status" value="1"/>
</dbReference>
<evidence type="ECO:0000259" key="3">
    <source>
        <dbReference type="Pfam" id="PF11181"/>
    </source>
</evidence>